<accession>A0A397STL2</accession>
<dbReference type="Proteomes" id="UP000265703">
    <property type="component" value="Unassembled WGS sequence"/>
</dbReference>
<name>A0A397STL2_9GLOM</name>
<dbReference type="InterPro" id="IPR032675">
    <property type="entry name" value="LRR_dom_sf"/>
</dbReference>
<evidence type="ECO:0000313" key="1">
    <source>
        <dbReference type="EMBL" id="RIA89500.1"/>
    </source>
</evidence>
<reference evidence="1 2" key="1">
    <citation type="submission" date="2018-06" db="EMBL/GenBank/DDBJ databases">
        <title>Comparative genomics reveals the genomic features of Rhizophagus irregularis, R. cerebriforme, R. diaphanum and Gigaspora rosea, and their symbiotic lifestyle signature.</title>
        <authorList>
            <person name="Morin E."/>
            <person name="San Clemente H."/>
            <person name="Chen E.C.H."/>
            <person name="De La Providencia I."/>
            <person name="Hainaut M."/>
            <person name="Kuo A."/>
            <person name="Kohler A."/>
            <person name="Murat C."/>
            <person name="Tang N."/>
            <person name="Roy S."/>
            <person name="Loubradou J."/>
            <person name="Henrissat B."/>
            <person name="Grigoriev I.V."/>
            <person name="Corradi N."/>
            <person name="Roux C."/>
            <person name="Martin F.M."/>
        </authorList>
    </citation>
    <scope>NUCLEOTIDE SEQUENCE [LARGE SCALE GENOMIC DNA]</scope>
    <source>
        <strain evidence="1 2">DAOM 227022</strain>
    </source>
</reference>
<dbReference type="OrthoDB" id="2400307at2759"/>
<protein>
    <recommendedName>
        <fullName evidence="3">F-box domain-containing protein</fullName>
    </recommendedName>
</protein>
<proteinExistence type="predicted"/>
<evidence type="ECO:0000313" key="2">
    <source>
        <dbReference type="Proteomes" id="UP000265703"/>
    </source>
</evidence>
<evidence type="ECO:0008006" key="3">
    <source>
        <dbReference type="Google" id="ProtNLM"/>
    </source>
</evidence>
<dbReference type="Gene3D" id="3.80.10.10">
    <property type="entry name" value="Ribonuclease Inhibitor"/>
    <property type="match status" value="1"/>
</dbReference>
<dbReference type="AlphaFoldDB" id="A0A397STL2"/>
<organism evidence="1 2">
    <name type="scientific">Glomus cerebriforme</name>
    <dbReference type="NCBI Taxonomy" id="658196"/>
    <lineage>
        <taxon>Eukaryota</taxon>
        <taxon>Fungi</taxon>
        <taxon>Fungi incertae sedis</taxon>
        <taxon>Mucoromycota</taxon>
        <taxon>Glomeromycotina</taxon>
        <taxon>Glomeromycetes</taxon>
        <taxon>Glomerales</taxon>
        <taxon>Glomeraceae</taxon>
        <taxon>Glomus</taxon>
    </lineage>
</organism>
<keyword evidence="2" id="KW-1185">Reference proteome</keyword>
<sequence>MANLNLKTLSLASVTPDLVDLIRKFCPNLTHLSLSLTTPEIPISVSDLLSCSIFLRHFSIYIYSSEFPFLTTEELLKFARSFPKSLLYFGFYLAINSDILNFFLKECPASFQVLSVYRSEIIEENLLKVIINYAKEKKSLRKLLLDSEIYSYEGSIISAAIQEAKSFIPIIDGTIEYNRPYSGSFMDNLHRDLWDNDITFSL</sequence>
<comment type="caution">
    <text evidence="1">The sequence shown here is derived from an EMBL/GenBank/DDBJ whole genome shotgun (WGS) entry which is preliminary data.</text>
</comment>
<gene>
    <name evidence="1" type="ORF">C1645_772150</name>
</gene>
<dbReference type="EMBL" id="QKYT01000217">
    <property type="protein sequence ID" value="RIA89500.1"/>
    <property type="molecule type" value="Genomic_DNA"/>
</dbReference>